<dbReference type="Gene3D" id="2.115.10.20">
    <property type="entry name" value="Glycosyl hydrolase domain, family 43"/>
    <property type="match status" value="1"/>
</dbReference>
<dbReference type="InterPro" id="IPR006710">
    <property type="entry name" value="Glyco_hydro_43"/>
</dbReference>
<dbReference type="SUPFAM" id="SSF75005">
    <property type="entry name" value="Arabinanase/levansucrase/invertase"/>
    <property type="match status" value="1"/>
</dbReference>
<dbReference type="PANTHER" id="PTHR43817:SF1">
    <property type="entry name" value="HYDROLASE, FAMILY 43, PUTATIVE (AFU_ORTHOLOGUE AFUA_3G01660)-RELATED"/>
    <property type="match status" value="1"/>
</dbReference>
<keyword evidence="4 5" id="KW-0326">Glycosidase</keyword>
<evidence type="ECO:0000256" key="5">
    <source>
        <dbReference type="RuleBase" id="RU361187"/>
    </source>
</evidence>
<feature type="region of interest" description="Disordered" evidence="6">
    <location>
        <begin position="385"/>
        <end position="408"/>
    </location>
</feature>
<evidence type="ECO:0000256" key="1">
    <source>
        <dbReference type="ARBA" id="ARBA00009865"/>
    </source>
</evidence>
<reference evidence="8 9" key="1">
    <citation type="submission" date="2023-07" db="EMBL/GenBank/DDBJ databases">
        <title>Sequencing the genomes of 1000 actinobacteria strains.</title>
        <authorList>
            <person name="Klenk H.-P."/>
        </authorList>
    </citation>
    <scope>NUCLEOTIDE SEQUENCE [LARGE SCALE GENOMIC DNA]</scope>
    <source>
        <strain evidence="8 9">DSM 45554</strain>
    </source>
</reference>
<evidence type="ECO:0000256" key="4">
    <source>
        <dbReference type="ARBA" id="ARBA00023295"/>
    </source>
</evidence>
<comment type="similarity">
    <text evidence="1 5">Belongs to the glycosyl hydrolase 43 family.</text>
</comment>
<evidence type="ECO:0000256" key="3">
    <source>
        <dbReference type="ARBA" id="ARBA00022801"/>
    </source>
</evidence>
<feature type="transmembrane region" description="Helical" evidence="7">
    <location>
        <begin position="35"/>
        <end position="56"/>
    </location>
</feature>
<dbReference type="InterPro" id="IPR023296">
    <property type="entry name" value="Glyco_hydro_beta-prop_sf"/>
</dbReference>
<dbReference type="EMBL" id="JAVDYE010000001">
    <property type="protein sequence ID" value="MDR7380543.1"/>
    <property type="molecule type" value="Genomic_DNA"/>
</dbReference>
<evidence type="ECO:0000313" key="9">
    <source>
        <dbReference type="Proteomes" id="UP001183585"/>
    </source>
</evidence>
<gene>
    <name evidence="8" type="ORF">J2S48_000058</name>
</gene>
<dbReference type="Pfam" id="PF04616">
    <property type="entry name" value="Glyco_hydro_43"/>
    <property type="match status" value="1"/>
</dbReference>
<evidence type="ECO:0000256" key="7">
    <source>
        <dbReference type="SAM" id="Phobius"/>
    </source>
</evidence>
<dbReference type="CDD" id="cd18820">
    <property type="entry name" value="GH43_LbAraf43-like"/>
    <property type="match status" value="1"/>
</dbReference>
<keyword evidence="9" id="KW-1185">Reference proteome</keyword>
<dbReference type="PANTHER" id="PTHR43817">
    <property type="entry name" value="GLYCOSYL HYDROLASE"/>
    <property type="match status" value="1"/>
</dbReference>
<dbReference type="RefSeq" id="WP_274992587.1">
    <property type="nucleotide sequence ID" value="NZ_JAJQQP010000002.1"/>
</dbReference>
<evidence type="ECO:0000313" key="8">
    <source>
        <dbReference type="EMBL" id="MDR7380543.1"/>
    </source>
</evidence>
<keyword evidence="7" id="KW-0472">Membrane</keyword>
<sequence length="408" mass="44376">MRTPRRHEHTPPAGPGATEPRAPHRPRAARRARGGALFASALVLVTAATGLSAQAVPALPVTALPESARHEAAPPETAQQVADQSEIGRATTTAVQDQAQAADLTNPIRSNGADPWLEYWDGYYYLSTTTWDSTVIMRRATTLAGLKTAPDTVVWNDAGVANRCCSHWAPEFHRIGGTWYLMYTSGNSQTNLDGQKLRVLRSTGPTPMGPYEFMGTPLPNQWNIDGTYLEHDGRLYLVWSEWNGPNQTVRIARMSNPWTVATNGYTIAQPSHAWETIGSRVNEAPAVLQRNGRTFMTYSASSCNTPDYKLGLLTLTGSDPLRAASWTKSSQPVLQRGNGVYGPGHNGFFTSPDGTEDWLVYHGNTTASQGCGNTRQTRVQRITWNSDGTPRFGTPVPSGQVMTPPSGE</sequence>
<keyword evidence="7" id="KW-1133">Transmembrane helix</keyword>
<accession>A0ABU2CGS8</accession>
<keyword evidence="3 5" id="KW-0378">Hydrolase</keyword>
<evidence type="ECO:0000256" key="2">
    <source>
        <dbReference type="ARBA" id="ARBA00022729"/>
    </source>
</evidence>
<proteinExistence type="inferred from homology"/>
<dbReference type="Proteomes" id="UP001183585">
    <property type="component" value="Unassembled WGS sequence"/>
</dbReference>
<organism evidence="8 9">
    <name type="scientific">Promicromonospora iranensis</name>
    <dbReference type="NCBI Taxonomy" id="1105144"/>
    <lineage>
        <taxon>Bacteria</taxon>
        <taxon>Bacillati</taxon>
        <taxon>Actinomycetota</taxon>
        <taxon>Actinomycetes</taxon>
        <taxon>Micrococcales</taxon>
        <taxon>Promicromonosporaceae</taxon>
        <taxon>Promicromonospora</taxon>
    </lineage>
</organism>
<protein>
    <submittedName>
        <fullName evidence="8">GH43 family beta-xylosidase</fullName>
    </submittedName>
</protein>
<keyword evidence="2" id="KW-0732">Signal</keyword>
<evidence type="ECO:0000256" key="6">
    <source>
        <dbReference type="SAM" id="MobiDB-lite"/>
    </source>
</evidence>
<keyword evidence="7" id="KW-0812">Transmembrane</keyword>
<feature type="region of interest" description="Disordered" evidence="6">
    <location>
        <begin position="1"/>
        <end position="31"/>
    </location>
</feature>
<name>A0ABU2CGS8_9MICO</name>
<comment type="caution">
    <text evidence="8">The sequence shown here is derived from an EMBL/GenBank/DDBJ whole genome shotgun (WGS) entry which is preliminary data.</text>
</comment>